<dbReference type="EC" id="6.5.1.8" evidence="1"/>
<evidence type="ECO:0000256" key="10">
    <source>
        <dbReference type="PIRSR" id="PIRSR601233-2"/>
    </source>
</evidence>
<dbReference type="GO" id="GO:0005525">
    <property type="term" value="F:GTP binding"/>
    <property type="evidence" value="ECO:0007669"/>
    <property type="project" value="UniProtKB-KW"/>
</dbReference>
<dbReference type="InterPro" id="IPR036025">
    <property type="entry name" value="RtcB-like_sf"/>
</dbReference>
<dbReference type="Pfam" id="PF01139">
    <property type="entry name" value="RtcB"/>
    <property type="match status" value="1"/>
</dbReference>
<comment type="caution">
    <text evidence="12">The sequence shown here is derived from an EMBL/GenBank/DDBJ whole genome shotgun (WGS) entry which is preliminary data.</text>
</comment>
<gene>
    <name evidence="12" type="ORF">FPZ44_22900</name>
</gene>
<evidence type="ECO:0000256" key="4">
    <source>
        <dbReference type="ARBA" id="ARBA00022741"/>
    </source>
</evidence>
<feature type="binding site" evidence="10">
    <location>
        <position position="301"/>
    </location>
    <ligand>
        <name>GMP</name>
        <dbReference type="ChEBI" id="CHEBI:58115"/>
    </ligand>
</feature>
<dbReference type="EMBL" id="VNJK01000005">
    <property type="protein sequence ID" value="TVX86774.1"/>
    <property type="molecule type" value="Genomic_DNA"/>
</dbReference>
<feature type="binding site" evidence="11">
    <location>
        <position position="157"/>
    </location>
    <ligand>
        <name>Mn(2+)</name>
        <dbReference type="ChEBI" id="CHEBI:29035"/>
        <label>1</label>
    </ligand>
</feature>
<feature type="active site" description="GMP-histidine intermediate" evidence="9">
    <location>
        <position position="321"/>
    </location>
</feature>
<dbReference type="PANTHER" id="PTHR43749">
    <property type="entry name" value="RNA-SPLICING LIGASE RTCB"/>
    <property type="match status" value="1"/>
</dbReference>
<evidence type="ECO:0000256" key="3">
    <source>
        <dbReference type="ARBA" id="ARBA00022723"/>
    </source>
</evidence>
<dbReference type="InterPro" id="IPR052915">
    <property type="entry name" value="RtcB-like"/>
</dbReference>
<evidence type="ECO:0000256" key="2">
    <source>
        <dbReference type="ARBA" id="ARBA00022598"/>
    </source>
</evidence>
<protein>
    <recommendedName>
        <fullName evidence="1">3'-phosphate/5'-hydroxy nucleic acid ligase</fullName>
        <ecNumber evidence="1">6.5.1.8</ecNumber>
    </recommendedName>
</protein>
<dbReference type="GO" id="GO:0006281">
    <property type="term" value="P:DNA repair"/>
    <property type="evidence" value="ECO:0007669"/>
    <property type="project" value="TreeGrafter"/>
</dbReference>
<dbReference type="Gene3D" id="3.90.1860.10">
    <property type="entry name" value="tRNA-splicing ligase RtcB"/>
    <property type="match status" value="1"/>
</dbReference>
<dbReference type="GO" id="GO:0042245">
    <property type="term" value="P:RNA repair"/>
    <property type="evidence" value="ECO:0007669"/>
    <property type="project" value="UniProtKB-KW"/>
</dbReference>
<organism evidence="12 13">
    <name type="scientific">Paenibacillus agilis</name>
    <dbReference type="NCBI Taxonomy" id="3020863"/>
    <lineage>
        <taxon>Bacteria</taxon>
        <taxon>Bacillati</taxon>
        <taxon>Bacillota</taxon>
        <taxon>Bacilli</taxon>
        <taxon>Bacillales</taxon>
        <taxon>Paenibacillaceae</taxon>
        <taxon>Paenibacillus</taxon>
    </lineage>
</organism>
<proteinExistence type="predicted"/>
<evidence type="ECO:0000313" key="12">
    <source>
        <dbReference type="EMBL" id="TVX86774.1"/>
    </source>
</evidence>
<feature type="binding site" evidence="11">
    <location>
        <position position="262"/>
    </location>
    <ligand>
        <name>Mn(2+)</name>
        <dbReference type="ChEBI" id="CHEBI:29035"/>
        <label>2</label>
    </ligand>
</feature>
<accession>A0A559IGL8</accession>
<dbReference type="Proteomes" id="UP000318102">
    <property type="component" value="Unassembled WGS sequence"/>
</dbReference>
<reference evidence="12 13" key="1">
    <citation type="submission" date="2019-07" db="EMBL/GenBank/DDBJ databases">
        <authorList>
            <person name="Kim J."/>
        </authorList>
    </citation>
    <scope>NUCLEOTIDE SEQUENCE [LARGE SCALE GENOMIC DNA]</scope>
    <source>
        <strain evidence="12 13">N4</strain>
    </source>
</reference>
<keyword evidence="2" id="KW-0436">Ligase</keyword>
<dbReference type="SUPFAM" id="SSF103365">
    <property type="entry name" value="Hypothetical protein PH1602"/>
    <property type="match status" value="1"/>
</dbReference>
<feature type="binding site" evidence="10">
    <location>
        <begin position="294"/>
        <end position="297"/>
    </location>
    <ligand>
        <name>GMP</name>
        <dbReference type="ChEBI" id="CHEBI:58115"/>
    </ligand>
</feature>
<evidence type="ECO:0000256" key="1">
    <source>
        <dbReference type="ARBA" id="ARBA00012726"/>
    </source>
</evidence>
<evidence type="ECO:0000256" key="7">
    <source>
        <dbReference type="ARBA" id="ARBA00023211"/>
    </source>
</evidence>
<keyword evidence="3 11" id="KW-0479">Metal-binding</keyword>
<sequence length="414" mass="45670">MEASINKNYQTINGVRVWGEPDAGALSQAQTCAETGRVIQSLLMADHHKGYSQPIGGVVVYDEQISPSGVGYDIGCGNKAVRTNLMASDVLPRISEVMDQIARSISFGVGRVNNERVDHELFDDPDWAVYREIGQQEHDKLFALARAQLGTVGSGNHFVDLFEETETGRLWIGNHFGSRGFGHRTASGFINLAAGREFFAKAPGEKMDQPPVLLELGHELGEMYYRAMQLAGRYAYAGRDYVMDQVLSILGTEADFEVHNHHNYAWREMHNGRDTIVVRKGATPSAPGQLGFIGGSMGDISVIVRGKDTEENRDSFYSTVHGAGRVMSRTEAAGKMNWRTRKRTGGKITTTQMNQAVHAFGVELRGAGTDESPFVYRKLQTVLDAHRNTIDVMHVLRPIGVCMAGANEFDPYKD</sequence>
<feature type="binding site" evidence="11">
    <location>
        <position position="175"/>
    </location>
    <ligand>
        <name>Mn(2+)</name>
        <dbReference type="ChEBI" id="CHEBI:29035"/>
        <label>2</label>
    </ligand>
</feature>
<dbReference type="PANTHER" id="PTHR43749:SF2">
    <property type="entry name" value="RNA-SPLICING LIGASE RTCB"/>
    <property type="match status" value="1"/>
</dbReference>
<dbReference type="GO" id="GO:0003909">
    <property type="term" value="F:DNA ligase activity"/>
    <property type="evidence" value="ECO:0007669"/>
    <property type="project" value="TreeGrafter"/>
</dbReference>
<evidence type="ECO:0000256" key="11">
    <source>
        <dbReference type="PIRSR" id="PIRSR601233-3"/>
    </source>
</evidence>
<feature type="binding site" evidence="10">
    <location>
        <begin position="321"/>
        <end position="324"/>
    </location>
    <ligand>
        <name>GMP</name>
        <dbReference type="ChEBI" id="CHEBI:58115"/>
    </ligand>
</feature>
<keyword evidence="5" id="KW-0692">RNA repair</keyword>
<comment type="catalytic activity">
    <reaction evidence="8">
        <text>a 3'-end 3'-phospho-ribonucleotide-RNA + a 5'-end dephospho-ribonucleoside-RNA + GTP = a ribonucleotidyl-ribonucleotide-RNA + GMP + diphosphate</text>
        <dbReference type="Rhea" id="RHEA:68076"/>
        <dbReference type="Rhea" id="RHEA-COMP:10463"/>
        <dbReference type="Rhea" id="RHEA-COMP:13936"/>
        <dbReference type="Rhea" id="RHEA-COMP:17355"/>
        <dbReference type="ChEBI" id="CHEBI:33019"/>
        <dbReference type="ChEBI" id="CHEBI:37565"/>
        <dbReference type="ChEBI" id="CHEBI:58115"/>
        <dbReference type="ChEBI" id="CHEBI:83062"/>
        <dbReference type="ChEBI" id="CHEBI:138284"/>
        <dbReference type="ChEBI" id="CHEBI:173118"/>
        <dbReference type="EC" id="6.5.1.8"/>
    </reaction>
</comment>
<dbReference type="GO" id="GO:0006396">
    <property type="term" value="P:RNA processing"/>
    <property type="evidence" value="ECO:0007669"/>
    <property type="project" value="InterPro"/>
</dbReference>
<keyword evidence="4 10" id="KW-0547">Nucleotide-binding</keyword>
<dbReference type="AlphaFoldDB" id="A0A559IGL8"/>
<keyword evidence="7 11" id="KW-0464">Manganese</keyword>
<dbReference type="GO" id="GO:0170057">
    <property type="term" value="F:RNA ligase (GTP) activity"/>
    <property type="evidence" value="ECO:0007669"/>
    <property type="project" value="UniProtKB-EC"/>
</dbReference>
<evidence type="ECO:0000256" key="5">
    <source>
        <dbReference type="ARBA" id="ARBA00022800"/>
    </source>
</evidence>
<evidence type="ECO:0000256" key="8">
    <source>
        <dbReference type="ARBA" id="ARBA00047746"/>
    </source>
</evidence>
<evidence type="ECO:0000313" key="13">
    <source>
        <dbReference type="Proteomes" id="UP000318102"/>
    </source>
</evidence>
<name>A0A559IGL8_9BACL</name>
<dbReference type="RefSeq" id="WP_144994350.1">
    <property type="nucleotide sequence ID" value="NZ_VNJK01000005.1"/>
</dbReference>
<keyword evidence="13" id="KW-1185">Reference proteome</keyword>
<evidence type="ECO:0000256" key="9">
    <source>
        <dbReference type="PIRSR" id="PIRSR601233-1"/>
    </source>
</evidence>
<dbReference type="InterPro" id="IPR001233">
    <property type="entry name" value="RtcB"/>
</dbReference>
<comment type="cofactor">
    <cofactor evidence="11">
        <name>Mn(2+)</name>
        <dbReference type="ChEBI" id="CHEBI:29035"/>
    </cofactor>
    <text evidence="11">Binds 2 manganese ions per subunit.</text>
</comment>
<keyword evidence="6 10" id="KW-0342">GTP-binding</keyword>
<dbReference type="OrthoDB" id="9802323at2"/>
<feature type="binding site" evidence="11">
    <location>
        <position position="73"/>
    </location>
    <ligand>
        <name>Mn(2+)</name>
        <dbReference type="ChEBI" id="CHEBI:29035"/>
        <label>1</label>
    </ligand>
</feature>
<feature type="binding site" evidence="10">
    <location>
        <begin position="262"/>
        <end position="263"/>
    </location>
    <ligand>
        <name>GMP</name>
        <dbReference type="ChEBI" id="CHEBI:58115"/>
    </ligand>
</feature>
<dbReference type="GO" id="GO:0030145">
    <property type="term" value="F:manganese ion binding"/>
    <property type="evidence" value="ECO:0007669"/>
    <property type="project" value="TreeGrafter"/>
</dbReference>
<evidence type="ECO:0000256" key="6">
    <source>
        <dbReference type="ARBA" id="ARBA00023134"/>
    </source>
</evidence>